<evidence type="ECO:0000256" key="10">
    <source>
        <dbReference type="SAM" id="MobiDB-lite"/>
    </source>
</evidence>
<evidence type="ECO:0000256" key="8">
    <source>
        <dbReference type="PROSITE-ProRule" id="PRU01360"/>
    </source>
</evidence>
<dbReference type="AlphaFoldDB" id="A0A7W4K9K3"/>
<keyword evidence="6 8" id="KW-0472">Membrane</keyword>
<comment type="similarity">
    <text evidence="8 9">Belongs to the TonB-dependent receptor family.</text>
</comment>
<keyword evidence="2 8" id="KW-0813">Transport</keyword>
<feature type="domain" description="TonB-dependent receptor plug" evidence="12">
    <location>
        <begin position="121"/>
        <end position="242"/>
    </location>
</feature>
<evidence type="ECO:0000313" key="14">
    <source>
        <dbReference type="Proteomes" id="UP000578030"/>
    </source>
</evidence>
<accession>A0A7W4K9K3</accession>
<dbReference type="Gene3D" id="2.40.170.20">
    <property type="entry name" value="TonB-dependent receptor, beta-barrel domain"/>
    <property type="match status" value="1"/>
</dbReference>
<keyword evidence="5 9" id="KW-0798">TonB box</keyword>
<comment type="subcellular location">
    <subcellularLocation>
        <location evidence="1 8">Cell outer membrane</location>
        <topology evidence="1 8">Multi-pass membrane protein</topology>
    </subcellularLocation>
</comment>
<evidence type="ECO:0000256" key="4">
    <source>
        <dbReference type="ARBA" id="ARBA00022692"/>
    </source>
</evidence>
<evidence type="ECO:0000256" key="2">
    <source>
        <dbReference type="ARBA" id="ARBA00022448"/>
    </source>
</evidence>
<dbReference type="Pfam" id="PF00593">
    <property type="entry name" value="TonB_dep_Rec_b-barrel"/>
    <property type="match status" value="1"/>
</dbReference>
<dbReference type="Gene3D" id="2.170.130.10">
    <property type="entry name" value="TonB-dependent receptor, plug domain"/>
    <property type="match status" value="1"/>
</dbReference>
<keyword evidence="3 8" id="KW-1134">Transmembrane beta strand</keyword>
<evidence type="ECO:0000259" key="12">
    <source>
        <dbReference type="Pfam" id="PF07715"/>
    </source>
</evidence>
<organism evidence="13 14">
    <name type="scientific">Gluconacetobacter tumulisoli</name>
    <dbReference type="NCBI Taxonomy" id="1286189"/>
    <lineage>
        <taxon>Bacteria</taxon>
        <taxon>Pseudomonadati</taxon>
        <taxon>Pseudomonadota</taxon>
        <taxon>Alphaproteobacteria</taxon>
        <taxon>Acetobacterales</taxon>
        <taxon>Acetobacteraceae</taxon>
        <taxon>Gluconacetobacter</taxon>
    </lineage>
</organism>
<dbReference type="InterPro" id="IPR037066">
    <property type="entry name" value="Plug_dom_sf"/>
</dbReference>
<proteinExistence type="inferred from homology"/>
<dbReference type="Proteomes" id="UP000578030">
    <property type="component" value="Unassembled WGS sequence"/>
</dbReference>
<gene>
    <name evidence="13" type="ORF">HLH28_14770</name>
</gene>
<dbReference type="EMBL" id="JABEQM010000013">
    <property type="protein sequence ID" value="MBB2202817.1"/>
    <property type="molecule type" value="Genomic_DNA"/>
</dbReference>
<keyword evidence="4 8" id="KW-0812">Transmembrane</keyword>
<evidence type="ECO:0000256" key="3">
    <source>
        <dbReference type="ARBA" id="ARBA00022452"/>
    </source>
</evidence>
<feature type="region of interest" description="Disordered" evidence="10">
    <location>
        <begin position="49"/>
        <end position="69"/>
    </location>
</feature>
<sequence length="891" mass="94880">MVRSGFIPRRVAVTKGPALRHSDCVITLTIALLLSAAPVEGFAATADSDRAAAPKPGATKAGARAAGSLATSATKPTAAALRPARATPLAGFRSGGAGEEIVATASLNNVSPAFRVSTPTNSTVRVAVVTAAQLLQTGQTNVISALQQTSPEINAPPGGGGGAYSTTPTQTIILRNLNADETLILVNGVRRHISALGNWSAGPASGTEPADLSLIPLSAIDHVEIITEGATALYGQDALGGAVNIVLKSGARNGGTVNLLNSGFYRGDGQAVEGYGDIERTIGHQGGGIDIAWQVLNQLPSHRDGLNTANLYNTQDPVYGAHDAALQKIQGQDVNRVEGLSKSLAEVFSFNGHVPLTDRVDAYATGTLAHRDTARIGFPRGPANNNTVRALFPNGFSPIETFDELDFQVNGGLRGVLPLGVAWNTYVSYGREQVNEDVENDNNPTFGADSQTSFHQGTIVSSELIGGAKFSKEFNSASLPKPAVLDFGAEYRHDTYQLGQGDYQSWATGPYLIGQTGVQASSGATGYAGFEPQNAGNWSRDIFDGHVGLDIYATKKWEWTIGGRAVSYSDLGVAPTGSIGTRYNFSRRFALRANVNTGYRAPTLGAVHYNATSTGPGEVTENLSDFDPTARLLGATGVKGEVSRSYNIGFDWNPLDTLHVSLDGYRIDINDRIESTTEFSGPLMNAFLYNQGITSSPTDKIYVTYMTNIGNTTTNGFTAKVSYQFPIDPSWGKLVGTVMANAADTEVTHYASTPAVLTQLGQTYYDSLSRNNLLRASPKNKESFALNWSRGRYSVYVQEQRYAGVEWINYSGDPASTWTHIRPQVQTNIELSARVGKGFTLTVGANNLFNKYPTRVKRSTVAETQGTIAYPMTAPGGYEGGYYYARVGYVF</sequence>
<dbReference type="InterPro" id="IPR000531">
    <property type="entry name" value="Beta-barrel_TonB"/>
</dbReference>
<dbReference type="GO" id="GO:0009279">
    <property type="term" value="C:cell outer membrane"/>
    <property type="evidence" value="ECO:0007669"/>
    <property type="project" value="UniProtKB-SubCell"/>
</dbReference>
<feature type="compositionally biased region" description="Low complexity" evidence="10">
    <location>
        <begin position="53"/>
        <end position="69"/>
    </location>
</feature>
<evidence type="ECO:0000256" key="9">
    <source>
        <dbReference type="RuleBase" id="RU003357"/>
    </source>
</evidence>
<dbReference type="PANTHER" id="PTHR47234:SF3">
    <property type="entry name" value="SECRETIN_TONB SHORT N-TERMINAL DOMAIN-CONTAINING PROTEIN"/>
    <property type="match status" value="1"/>
</dbReference>
<keyword evidence="7 8" id="KW-0998">Cell outer membrane</keyword>
<keyword evidence="13" id="KW-0675">Receptor</keyword>
<dbReference type="InterPro" id="IPR039426">
    <property type="entry name" value="TonB-dep_rcpt-like"/>
</dbReference>
<evidence type="ECO:0000256" key="5">
    <source>
        <dbReference type="ARBA" id="ARBA00023077"/>
    </source>
</evidence>
<evidence type="ECO:0000256" key="1">
    <source>
        <dbReference type="ARBA" id="ARBA00004571"/>
    </source>
</evidence>
<evidence type="ECO:0000259" key="11">
    <source>
        <dbReference type="Pfam" id="PF00593"/>
    </source>
</evidence>
<evidence type="ECO:0000313" key="13">
    <source>
        <dbReference type="EMBL" id="MBB2202817.1"/>
    </source>
</evidence>
<dbReference type="Pfam" id="PF07715">
    <property type="entry name" value="Plug"/>
    <property type="match status" value="1"/>
</dbReference>
<feature type="domain" description="TonB-dependent receptor-like beta-barrel" evidence="11">
    <location>
        <begin position="361"/>
        <end position="848"/>
    </location>
</feature>
<evidence type="ECO:0000256" key="6">
    <source>
        <dbReference type="ARBA" id="ARBA00023136"/>
    </source>
</evidence>
<protein>
    <submittedName>
        <fullName evidence="13">TonB-dependent receptor</fullName>
    </submittedName>
</protein>
<evidence type="ECO:0000256" key="7">
    <source>
        <dbReference type="ARBA" id="ARBA00023237"/>
    </source>
</evidence>
<dbReference type="PANTHER" id="PTHR47234">
    <property type="match status" value="1"/>
</dbReference>
<dbReference type="SUPFAM" id="SSF56935">
    <property type="entry name" value="Porins"/>
    <property type="match status" value="1"/>
</dbReference>
<comment type="caution">
    <text evidence="13">The sequence shown here is derived from an EMBL/GenBank/DDBJ whole genome shotgun (WGS) entry which is preliminary data.</text>
</comment>
<dbReference type="PROSITE" id="PS52016">
    <property type="entry name" value="TONB_DEPENDENT_REC_3"/>
    <property type="match status" value="1"/>
</dbReference>
<dbReference type="InterPro" id="IPR012910">
    <property type="entry name" value="Plug_dom"/>
</dbReference>
<dbReference type="InterPro" id="IPR036942">
    <property type="entry name" value="Beta-barrel_TonB_sf"/>
</dbReference>
<reference evidence="13 14" key="1">
    <citation type="submission" date="2020-04" db="EMBL/GenBank/DDBJ databases">
        <title>Description of novel Gluconacetobacter.</title>
        <authorList>
            <person name="Sombolestani A."/>
        </authorList>
    </citation>
    <scope>NUCLEOTIDE SEQUENCE [LARGE SCALE GENOMIC DNA]</scope>
    <source>
        <strain evidence="13 14">LMG 27802</strain>
    </source>
</reference>
<name>A0A7W4K9K3_9PROT</name>
<keyword evidence="14" id="KW-1185">Reference proteome</keyword>